<protein>
    <submittedName>
        <fullName evidence="1">TBC1 domain family member 2A</fullName>
    </submittedName>
</protein>
<keyword evidence="2" id="KW-1185">Reference proteome</keyword>
<name>A0AA35WD29_GEOBA</name>
<reference evidence="1" key="1">
    <citation type="submission" date="2023-03" db="EMBL/GenBank/DDBJ databases">
        <authorList>
            <person name="Steffen K."/>
            <person name="Cardenas P."/>
        </authorList>
    </citation>
    <scope>NUCLEOTIDE SEQUENCE</scope>
</reference>
<sequence>MIRIWDTFLYEGSKVLFRYAVAIFLYNQDKLLAEGNSIAIFNQLRSMCKEATDVRRLTEISFNEITGFRWMQSAEKEITITNKSRVKLKHWTSYEQQ</sequence>
<organism evidence="1 2">
    <name type="scientific">Geodia barretti</name>
    <name type="common">Barrett's horny sponge</name>
    <dbReference type="NCBI Taxonomy" id="519541"/>
    <lineage>
        <taxon>Eukaryota</taxon>
        <taxon>Metazoa</taxon>
        <taxon>Porifera</taxon>
        <taxon>Demospongiae</taxon>
        <taxon>Heteroscleromorpha</taxon>
        <taxon>Tetractinellida</taxon>
        <taxon>Astrophorina</taxon>
        <taxon>Geodiidae</taxon>
        <taxon>Geodia</taxon>
    </lineage>
</organism>
<dbReference type="SUPFAM" id="SSF47923">
    <property type="entry name" value="Ypt/Rab-GAP domain of gyp1p"/>
    <property type="match status" value="1"/>
</dbReference>
<evidence type="ECO:0000313" key="2">
    <source>
        <dbReference type="Proteomes" id="UP001174909"/>
    </source>
</evidence>
<comment type="caution">
    <text evidence="1">The sequence shown here is derived from an EMBL/GenBank/DDBJ whole genome shotgun (WGS) entry which is preliminary data.</text>
</comment>
<dbReference type="InterPro" id="IPR035969">
    <property type="entry name" value="Rab-GAP_TBC_sf"/>
</dbReference>
<dbReference type="EMBL" id="CASHTH010000904">
    <property type="protein sequence ID" value="CAI8008862.1"/>
    <property type="molecule type" value="Genomic_DNA"/>
</dbReference>
<evidence type="ECO:0000313" key="1">
    <source>
        <dbReference type="EMBL" id="CAI8008862.1"/>
    </source>
</evidence>
<dbReference type="AlphaFoldDB" id="A0AA35WD29"/>
<accession>A0AA35WD29</accession>
<dbReference type="Proteomes" id="UP001174909">
    <property type="component" value="Unassembled WGS sequence"/>
</dbReference>
<dbReference type="Gene3D" id="1.10.472.80">
    <property type="entry name" value="Ypt/Rab-GAP domain of gyp1p, domain 3"/>
    <property type="match status" value="1"/>
</dbReference>
<gene>
    <name evidence="1" type="ORF">GBAR_LOCUS6034</name>
</gene>
<proteinExistence type="predicted"/>